<name>A0A6P0UGF8_9FLAO</name>
<accession>A0A6P0UGF8</accession>
<dbReference type="Proteomes" id="UP000468443">
    <property type="component" value="Unassembled WGS sequence"/>
</dbReference>
<protein>
    <submittedName>
        <fullName evidence="1">Uncharacterized protein</fullName>
    </submittedName>
</protein>
<proteinExistence type="predicted"/>
<organism evidence="1 2">
    <name type="scientific">Muriicola jejuensis</name>
    <dbReference type="NCBI Taxonomy" id="504488"/>
    <lineage>
        <taxon>Bacteria</taxon>
        <taxon>Pseudomonadati</taxon>
        <taxon>Bacteroidota</taxon>
        <taxon>Flavobacteriia</taxon>
        <taxon>Flavobacteriales</taxon>
        <taxon>Flavobacteriaceae</taxon>
        <taxon>Muriicola</taxon>
    </lineage>
</organism>
<sequence>MSLRYLLLGCICLTFLGCLKEKDIDCSLVLCAAGDSINLELISEGQNVISNGTYTLENIEVAGATTEELQIKVFPDSQGATSGYMQISSFNWKAGTYNYTIFLSNDWEIDISVSFKVTNYPCCGDRLEILELSSRNTFVEYRPNSGLFTIILN</sequence>
<dbReference type="RefSeq" id="WP_163694167.1">
    <property type="nucleotide sequence ID" value="NZ_FXTW01000005.1"/>
</dbReference>
<dbReference type="EMBL" id="JAABOP010000006">
    <property type="protein sequence ID" value="NER11712.1"/>
    <property type="molecule type" value="Genomic_DNA"/>
</dbReference>
<evidence type="ECO:0000313" key="2">
    <source>
        <dbReference type="Proteomes" id="UP000468443"/>
    </source>
</evidence>
<comment type="caution">
    <text evidence="1">The sequence shown here is derived from an EMBL/GenBank/DDBJ whole genome shotgun (WGS) entry which is preliminary data.</text>
</comment>
<gene>
    <name evidence="1" type="ORF">GWK09_14370</name>
</gene>
<dbReference type="AlphaFoldDB" id="A0A6P0UGF8"/>
<keyword evidence="2" id="KW-1185">Reference proteome</keyword>
<reference evidence="1 2" key="1">
    <citation type="submission" date="2020-01" db="EMBL/GenBank/DDBJ databases">
        <title>Muriicola jejuensis KCTC 22299.</title>
        <authorList>
            <person name="Wang G."/>
        </authorList>
    </citation>
    <scope>NUCLEOTIDE SEQUENCE [LARGE SCALE GENOMIC DNA]</scope>
    <source>
        <strain evidence="1 2">KCTC 22299</strain>
    </source>
</reference>
<dbReference type="PROSITE" id="PS51257">
    <property type="entry name" value="PROKAR_LIPOPROTEIN"/>
    <property type="match status" value="1"/>
</dbReference>
<evidence type="ECO:0000313" key="1">
    <source>
        <dbReference type="EMBL" id="NER11712.1"/>
    </source>
</evidence>